<protein>
    <submittedName>
        <fullName evidence="3">Uncharacterized protein</fullName>
    </submittedName>
</protein>
<keyword evidence="2" id="KW-0812">Transmembrane</keyword>
<feature type="transmembrane region" description="Helical" evidence="2">
    <location>
        <begin position="12"/>
        <end position="36"/>
    </location>
</feature>
<evidence type="ECO:0000313" key="3">
    <source>
        <dbReference type="EMBL" id="PPQ79851.1"/>
    </source>
</evidence>
<evidence type="ECO:0000256" key="1">
    <source>
        <dbReference type="SAM" id="MobiDB-lite"/>
    </source>
</evidence>
<dbReference type="Proteomes" id="UP000284706">
    <property type="component" value="Unassembled WGS sequence"/>
</dbReference>
<name>A0A409WMX9_9AGAR</name>
<proteinExistence type="predicted"/>
<comment type="caution">
    <text evidence="3">The sequence shown here is derived from an EMBL/GenBank/DDBJ whole genome shotgun (WGS) entry which is preliminary data.</text>
</comment>
<gene>
    <name evidence="3" type="ORF">CVT26_012602</name>
</gene>
<evidence type="ECO:0000313" key="4">
    <source>
        <dbReference type="Proteomes" id="UP000284706"/>
    </source>
</evidence>
<feature type="region of interest" description="Disordered" evidence="1">
    <location>
        <begin position="47"/>
        <end position="71"/>
    </location>
</feature>
<accession>A0A409WMX9</accession>
<sequence length="71" mass="6984">MSTHVGWDGADLAAAGFLAVAEAFAAAGFLAVAIGLKMCGGGESKGVEAPEGWARSGGQERAAGGERCGWS</sequence>
<keyword evidence="2" id="KW-0472">Membrane</keyword>
<reference evidence="3 4" key="1">
    <citation type="journal article" date="2018" name="Evol. Lett.">
        <title>Horizontal gene cluster transfer increased hallucinogenic mushroom diversity.</title>
        <authorList>
            <person name="Reynolds H.T."/>
            <person name="Vijayakumar V."/>
            <person name="Gluck-Thaler E."/>
            <person name="Korotkin H.B."/>
            <person name="Matheny P.B."/>
            <person name="Slot J.C."/>
        </authorList>
    </citation>
    <scope>NUCLEOTIDE SEQUENCE [LARGE SCALE GENOMIC DNA]</scope>
    <source>
        <strain evidence="3 4">SRW20</strain>
    </source>
</reference>
<dbReference type="AlphaFoldDB" id="A0A409WMX9"/>
<organism evidence="3 4">
    <name type="scientific">Gymnopilus dilepis</name>
    <dbReference type="NCBI Taxonomy" id="231916"/>
    <lineage>
        <taxon>Eukaryota</taxon>
        <taxon>Fungi</taxon>
        <taxon>Dikarya</taxon>
        <taxon>Basidiomycota</taxon>
        <taxon>Agaricomycotina</taxon>
        <taxon>Agaricomycetes</taxon>
        <taxon>Agaricomycetidae</taxon>
        <taxon>Agaricales</taxon>
        <taxon>Agaricineae</taxon>
        <taxon>Hymenogastraceae</taxon>
        <taxon>Gymnopilus</taxon>
    </lineage>
</organism>
<keyword evidence="2" id="KW-1133">Transmembrane helix</keyword>
<dbReference type="InParanoid" id="A0A409WMX9"/>
<evidence type="ECO:0000256" key="2">
    <source>
        <dbReference type="SAM" id="Phobius"/>
    </source>
</evidence>
<keyword evidence="4" id="KW-1185">Reference proteome</keyword>
<dbReference type="EMBL" id="NHYE01004983">
    <property type="protein sequence ID" value="PPQ79851.1"/>
    <property type="molecule type" value="Genomic_DNA"/>
</dbReference>